<evidence type="ECO:0000256" key="1">
    <source>
        <dbReference type="ARBA" id="ARBA00004370"/>
    </source>
</evidence>
<keyword evidence="8" id="KW-1185">Reference proteome</keyword>
<evidence type="ECO:0000259" key="7">
    <source>
        <dbReference type="Pfam" id="PF01490"/>
    </source>
</evidence>
<comment type="subcellular location">
    <subcellularLocation>
        <location evidence="1">Membrane</location>
    </subcellularLocation>
</comment>
<protein>
    <submittedName>
        <fullName evidence="9">Amino acid transporter transmembrane domain-containing protein</fullName>
    </submittedName>
</protein>
<keyword evidence="4 6" id="KW-1133">Transmembrane helix</keyword>
<feature type="transmembrane region" description="Helical" evidence="6">
    <location>
        <begin position="269"/>
        <end position="287"/>
    </location>
</feature>
<dbReference type="Pfam" id="PF01490">
    <property type="entry name" value="Aa_trans"/>
    <property type="match status" value="1"/>
</dbReference>
<dbReference type="Proteomes" id="UP000887540">
    <property type="component" value="Unplaced"/>
</dbReference>
<feature type="transmembrane region" description="Helical" evidence="6">
    <location>
        <begin position="150"/>
        <end position="173"/>
    </location>
</feature>
<proteinExistence type="predicted"/>
<feature type="transmembrane region" description="Helical" evidence="6">
    <location>
        <begin position="230"/>
        <end position="249"/>
    </location>
</feature>
<feature type="domain" description="Amino acid transporter transmembrane" evidence="7">
    <location>
        <begin position="3"/>
        <end position="365"/>
    </location>
</feature>
<dbReference type="Gene3D" id="1.20.1740.10">
    <property type="entry name" value="Amino acid/polyamine transporter I"/>
    <property type="match status" value="1"/>
</dbReference>
<feature type="transmembrane region" description="Helical" evidence="6">
    <location>
        <begin position="31"/>
        <end position="59"/>
    </location>
</feature>
<evidence type="ECO:0000256" key="5">
    <source>
        <dbReference type="ARBA" id="ARBA00023136"/>
    </source>
</evidence>
<dbReference type="FunFam" id="1.20.1740.10:FF:000052">
    <property type="entry name" value="Lysine histidine transporter-like 3"/>
    <property type="match status" value="1"/>
</dbReference>
<feature type="transmembrane region" description="Helical" evidence="6">
    <location>
        <begin position="88"/>
        <end position="108"/>
    </location>
</feature>
<evidence type="ECO:0000256" key="2">
    <source>
        <dbReference type="ARBA" id="ARBA00022448"/>
    </source>
</evidence>
<feature type="transmembrane region" description="Helical" evidence="6">
    <location>
        <begin position="193"/>
        <end position="210"/>
    </location>
</feature>
<feature type="transmembrane region" description="Helical" evidence="6">
    <location>
        <begin position="120"/>
        <end position="143"/>
    </location>
</feature>
<dbReference type="WBParaSite" id="ACRNAN_scaffold140.g14987.t1">
    <property type="protein sequence ID" value="ACRNAN_scaffold140.g14987.t1"/>
    <property type="gene ID" value="ACRNAN_scaffold140.g14987"/>
</dbReference>
<evidence type="ECO:0000313" key="9">
    <source>
        <dbReference type="WBParaSite" id="ACRNAN_scaffold140.g14987.t1"/>
    </source>
</evidence>
<dbReference type="InterPro" id="IPR013057">
    <property type="entry name" value="AA_transpt_TM"/>
</dbReference>
<evidence type="ECO:0000256" key="6">
    <source>
        <dbReference type="SAM" id="Phobius"/>
    </source>
</evidence>
<sequence length="481" mass="53510">MHWFVTGVFVVGELAGGGLVALPTAITQSGFVIGIITLLIMTGIFTYTAYILGQCWIILQRNWPEYRVHCRKPYAEISYRAIGRKFKILVSVCINITQFGISVVFLLLASKNICDFIKAFFNHDISFCWVIVAVAVALFPMLILKSPEEFWWAGIIAMCTTSCAVILICIGSIRDYHTCSQGREFPQFKISNYFVALGTILFAYGGHPVFPTIQHDMKKPHHFTRSAIQAYTILTFMYLPASILGSLTYGDSLRDSVINSLQTQWIQSAVNIFITLHVIFTLIIMFNPMNQEVEEMLGVPQEFGIWRIVSRGGVLAAAVLIAETVPKFGPMLNLVGASTMTLTSAFFPAVFYLYLTAREVKAEQKSGYPDKNLIDETPSYRDIIKYNSKLTLVLCATVIVIGLVGGGGATYSAISELINTNPELPCYIRPFFPDKVGKHEGAAAIASHTNCCGMWQNISRSTDIKCNEPFDFYNQGLFKNA</sequence>
<evidence type="ECO:0000313" key="8">
    <source>
        <dbReference type="Proteomes" id="UP000887540"/>
    </source>
</evidence>
<dbReference type="GO" id="GO:0016020">
    <property type="term" value="C:membrane"/>
    <property type="evidence" value="ECO:0007669"/>
    <property type="project" value="UniProtKB-SubCell"/>
</dbReference>
<keyword evidence="5 6" id="KW-0472">Membrane</keyword>
<reference evidence="9" key="1">
    <citation type="submission" date="2022-11" db="UniProtKB">
        <authorList>
            <consortium name="WormBaseParasite"/>
        </authorList>
    </citation>
    <scope>IDENTIFICATION</scope>
</reference>
<evidence type="ECO:0000256" key="4">
    <source>
        <dbReference type="ARBA" id="ARBA00022989"/>
    </source>
</evidence>
<evidence type="ECO:0000256" key="3">
    <source>
        <dbReference type="ARBA" id="ARBA00022692"/>
    </source>
</evidence>
<keyword evidence="2" id="KW-0813">Transport</keyword>
<feature type="transmembrane region" description="Helical" evidence="6">
    <location>
        <begin position="308"/>
        <end position="325"/>
    </location>
</feature>
<name>A0A914CT74_9BILA</name>
<keyword evidence="3 6" id="KW-0812">Transmembrane</keyword>
<feature type="transmembrane region" description="Helical" evidence="6">
    <location>
        <begin position="390"/>
        <end position="414"/>
    </location>
</feature>
<dbReference type="AlphaFoldDB" id="A0A914CT74"/>
<organism evidence="8 9">
    <name type="scientific">Acrobeloides nanus</name>
    <dbReference type="NCBI Taxonomy" id="290746"/>
    <lineage>
        <taxon>Eukaryota</taxon>
        <taxon>Metazoa</taxon>
        <taxon>Ecdysozoa</taxon>
        <taxon>Nematoda</taxon>
        <taxon>Chromadorea</taxon>
        <taxon>Rhabditida</taxon>
        <taxon>Tylenchina</taxon>
        <taxon>Cephalobomorpha</taxon>
        <taxon>Cephaloboidea</taxon>
        <taxon>Cephalobidae</taxon>
        <taxon>Acrobeloides</taxon>
    </lineage>
</organism>
<feature type="transmembrane region" description="Helical" evidence="6">
    <location>
        <begin position="331"/>
        <end position="355"/>
    </location>
</feature>
<dbReference type="PANTHER" id="PTHR48017">
    <property type="entry name" value="OS05G0424000 PROTEIN-RELATED"/>
    <property type="match status" value="1"/>
</dbReference>
<accession>A0A914CT74</accession>